<dbReference type="GO" id="GO:0000149">
    <property type="term" value="F:SNARE binding"/>
    <property type="evidence" value="ECO:0007669"/>
    <property type="project" value="TreeGrafter"/>
</dbReference>
<dbReference type="Pfam" id="PF08033">
    <property type="entry name" value="Sec23_BS"/>
    <property type="match status" value="1"/>
</dbReference>
<dbReference type="AlphaFoldDB" id="A0A6B2KXX6"/>
<sequence length="658" mass="73491">MCGLLNEVPVDYFSPLTSSGVRQDLAERAELTCGAIEFTAPNEYMVRPPQPPVYFFVIDVSCSAVTNGQLQIVSETILRCLDGLPGDQSTRVGFLTFDSKCHFYNLRATSTKPQMMVMSATEKIAIPSGYDFLVHLKDCKTVITNLLTDLPKMFQGNQDNRSCLGTALKAAQHIQKPIGGKMLLFTSNLPSVGLGVLPNRFDPKLLNTPKEILLVRAQNEYYKKFALQCSKKQIGVDVFAFARDAQFLDVANLGQLTELTGGQMHYYHNFQGYGTLDSHKFAMDLFTDLTRETGFEAVMRVRCSHGISVQNHLGNFFLRSTDLLALPNIDPSKAFGVTFTINEDLGPLISTIGPFVTIQAALLYTTTNSERRIRVLTTVLPITNDLNLIYKGMDVNAIVNINMKLSIQKALASGITEARDAIPNRLLETMVGYKMNFGNSTPTDPVPLPVSLKVFPLYTLAALKSVLFRTSVNVHPDLRAYYFQLFRFLPVEAGCLFLYPKLFALHNLDPYSGLLSEEGIVYLPPALNLSSEHLSRNGIFLMDNGQSLLMRICAEVDPQLLTELFGTTDLSQIPLHQMVIQPNPELPADCALNRIGNIIQAIQSDPDRYFYPRLHIFRDKEALDVTFLSAMIEDKYSNGQSYHEFLLTLTRQVSEKIK</sequence>
<evidence type="ECO:0000259" key="5">
    <source>
        <dbReference type="Pfam" id="PF04811"/>
    </source>
</evidence>
<dbReference type="SUPFAM" id="SSF82919">
    <property type="entry name" value="Zn-finger domain of Sec23/24"/>
    <property type="match status" value="1"/>
</dbReference>
<evidence type="ECO:0008006" key="9">
    <source>
        <dbReference type="Google" id="ProtNLM"/>
    </source>
</evidence>
<feature type="domain" description="Sec23/Sec24 helical" evidence="6">
    <location>
        <begin position="394"/>
        <end position="492"/>
    </location>
</feature>
<dbReference type="InterPro" id="IPR012990">
    <property type="entry name" value="Beta-sandwich_Sec23_24"/>
</dbReference>
<keyword evidence="4" id="KW-0472">Membrane</keyword>
<dbReference type="GO" id="GO:0005789">
    <property type="term" value="C:endoplasmic reticulum membrane"/>
    <property type="evidence" value="ECO:0007669"/>
    <property type="project" value="UniProtKB-SubCell"/>
</dbReference>
<dbReference type="SUPFAM" id="SSF82754">
    <property type="entry name" value="C-terminal, gelsolin-like domain of Sec23/24"/>
    <property type="match status" value="1"/>
</dbReference>
<dbReference type="InterPro" id="IPR006896">
    <property type="entry name" value="Sec23/24_trunk_dom"/>
</dbReference>
<protein>
    <recommendedName>
        <fullName evidence="9">VWFA domain-containing protein</fullName>
    </recommendedName>
</protein>
<evidence type="ECO:0000256" key="2">
    <source>
        <dbReference type="ARBA" id="ARBA00022824"/>
    </source>
</evidence>
<keyword evidence="2" id="KW-0256">Endoplasmic reticulum</keyword>
<evidence type="ECO:0000256" key="3">
    <source>
        <dbReference type="ARBA" id="ARBA00022892"/>
    </source>
</evidence>
<dbReference type="InterPro" id="IPR036465">
    <property type="entry name" value="vWFA_dom_sf"/>
</dbReference>
<dbReference type="GO" id="GO:0090110">
    <property type="term" value="P:COPII-coated vesicle cargo loading"/>
    <property type="evidence" value="ECO:0007669"/>
    <property type="project" value="TreeGrafter"/>
</dbReference>
<dbReference type="GO" id="GO:0008270">
    <property type="term" value="F:zinc ion binding"/>
    <property type="evidence" value="ECO:0007669"/>
    <property type="project" value="InterPro"/>
</dbReference>
<dbReference type="PANTHER" id="PTHR13803">
    <property type="entry name" value="SEC24-RELATED PROTEIN"/>
    <property type="match status" value="1"/>
</dbReference>
<dbReference type="InterPro" id="IPR036175">
    <property type="entry name" value="Sec23/24_helical_dom_sf"/>
</dbReference>
<dbReference type="Gene3D" id="2.30.30.380">
    <property type="entry name" value="Zn-finger domain of Sec23/24"/>
    <property type="match status" value="1"/>
</dbReference>
<evidence type="ECO:0000313" key="8">
    <source>
        <dbReference type="EMBL" id="NDV29599.1"/>
    </source>
</evidence>
<dbReference type="InterPro" id="IPR006900">
    <property type="entry name" value="Sec23/24_helical_dom"/>
</dbReference>
<reference evidence="8" key="1">
    <citation type="journal article" date="2020" name="J. Eukaryot. Microbiol.">
        <title>De novo Sequencing, Assembly and Annotation of the Transcriptome for the Free-Living Testate Amoeba Arcella intermedia.</title>
        <authorList>
            <person name="Ribeiro G.M."/>
            <person name="Porfirio-Sousa A.L."/>
            <person name="Maurer-Alcala X.X."/>
            <person name="Katz L.A."/>
            <person name="Lahr D.J.G."/>
        </authorList>
    </citation>
    <scope>NUCLEOTIDE SEQUENCE</scope>
</reference>
<dbReference type="PANTHER" id="PTHR13803:SF39">
    <property type="entry name" value="SECRETORY 24AB, ISOFORM A"/>
    <property type="match status" value="1"/>
</dbReference>
<keyword evidence="3" id="KW-0813">Transport</keyword>
<evidence type="ECO:0000259" key="7">
    <source>
        <dbReference type="Pfam" id="PF08033"/>
    </source>
</evidence>
<dbReference type="GO" id="GO:0070971">
    <property type="term" value="C:endoplasmic reticulum exit site"/>
    <property type="evidence" value="ECO:0007669"/>
    <property type="project" value="TreeGrafter"/>
</dbReference>
<comment type="subcellular location">
    <subcellularLocation>
        <location evidence="1">Endoplasmic reticulum membrane</location>
    </subcellularLocation>
</comment>
<dbReference type="GO" id="GO:0030127">
    <property type="term" value="C:COPII vesicle coat"/>
    <property type="evidence" value="ECO:0007669"/>
    <property type="project" value="InterPro"/>
</dbReference>
<dbReference type="SUPFAM" id="SSF81995">
    <property type="entry name" value="beta-sandwich domain of Sec23/24"/>
    <property type="match status" value="1"/>
</dbReference>
<dbReference type="Gene3D" id="3.40.20.10">
    <property type="entry name" value="Severin"/>
    <property type="match status" value="1"/>
</dbReference>
<dbReference type="Gene3D" id="3.40.50.410">
    <property type="entry name" value="von Willebrand factor, type A domain"/>
    <property type="match status" value="1"/>
</dbReference>
<dbReference type="Gene3D" id="2.60.40.1670">
    <property type="entry name" value="beta-sandwich domain of Sec23/24"/>
    <property type="match status" value="1"/>
</dbReference>
<dbReference type="SUPFAM" id="SSF81811">
    <property type="entry name" value="Helical domain of Sec23/24"/>
    <property type="match status" value="1"/>
</dbReference>
<dbReference type="GO" id="GO:0006886">
    <property type="term" value="P:intracellular protein transport"/>
    <property type="evidence" value="ECO:0007669"/>
    <property type="project" value="InterPro"/>
</dbReference>
<dbReference type="EMBL" id="GIBP01000623">
    <property type="protein sequence ID" value="NDV29592.1"/>
    <property type="molecule type" value="Transcribed_RNA"/>
</dbReference>
<proteinExistence type="predicted"/>
<evidence type="ECO:0000259" key="6">
    <source>
        <dbReference type="Pfam" id="PF04815"/>
    </source>
</evidence>
<dbReference type="SUPFAM" id="SSF53300">
    <property type="entry name" value="vWA-like"/>
    <property type="match status" value="1"/>
</dbReference>
<dbReference type="InterPro" id="IPR029006">
    <property type="entry name" value="ADF-H/Gelsolin-like_dom_sf"/>
</dbReference>
<accession>A0A6B2KXX6</accession>
<name>A0A6B2KXX6_9EUKA</name>
<evidence type="ECO:0000256" key="1">
    <source>
        <dbReference type="ARBA" id="ARBA00004586"/>
    </source>
</evidence>
<feature type="domain" description="Sec23/Sec24 trunk" evidence="5">
    <location>
        <begin position="49"/>
        <end position="287"/>
    </location>
</feature>
<organism evidence="8">
    <name type="scientific">Arcella intermedia</name>
    <dbReference type="NCBI Taxonomy" id="1963864"/>
    <lineage>
        <taxon>Eukaryota</taxon>
        <taxon>Amoebozoa</taxon>
        <taxon>Tubulinea</taxon>
        <taxon>Elardia</taxon>
        <taxon>Arcellinida</taxon>
        <taxon>Sphaerothecina</taxon>
        <taxon>Arcellidae</taxon>
        <taxon>Arcella</taxon>
    </lineage>
</organism>
<keyword evidence="3" id="KW-0931">ER-Golgi transport</keyword>
<dbReference type="InterPro" id="IPR050550">
    <property type="entry name" value="SEC23_SEC24_subfamily"/>
</dbReference>
<dbReference type="Pfam" id="PF04811">
    <property type="entry name" value="Sec23_trunk"/>
    <property type="match status" value="1"/>
</dbReference>
<dbReference type="InterPro" id="IPR036180">
    <property type="entry name" value="Gelsolin-like_dom_sf"/>
</dbReference>
<dbReference type="Gene3D" id="1.20.120.730">
    <property type="entry name" value="Sec23/Sec24 helical domain"/>
    <property type="match status" value="1"/>
</dbReference>
<feature type="domain" description="Sec23/Sec24 beta-sandwich" evidence="7">
    <location>
        <begin position="294"/>
        <end position="383"/>
    </location>
</feature>
<dbReference type="EMBL" id="GIBP01000630">
    <property type="protein sequence ID" value="NDV29599.1"/>
    <property type="molecule type" value="Transcribed_RNA"/>
</dbReference>
<evidence type="ECO:0000256" key="4">
    <source>
        <dbReference type="ARBA" id="ARBA00023136"/>
    </source>
</evidence>
<dbReference type="Pfam" id="PF04815">
    <property type="entry name" value="Sec23_helical"/>
    <property type="match status" value="1"/>
</dbReference>
<dbReference type="InterPro" id="IPR036174">
    <property type="entry name" value="Znf_Sec23_Sec24_sf"/>
</dbReference>